<proteinExistence type="predicted"/>
<dbReference type="EMBL" id="UINC01008220">
    <property type="protein sequence ID" value="SVA37034.1"/>
    <property type="molecule type" value="Genomic_DNA"/>
</dbReference>
<organism evidence="2">
    <name type="scientific">marine metagenome</name>
    <dbReference type="NCBI Taxonomy" id="408172"/>
    <lineage>
        <taxon>unclassified sequences</taxon>
        <taxon>metagenomes</taxon>
        <taxon>ecological metagenomes</taxon>
    </lineage>
</organism>
<dbReference type="InterPro" id="IPR007751">
    <property type="entry name" value="DUF676_lipase-like"/>
</dbReference>
<accession>A0A381VA69</accession>
<gene>
    <name evidence="2" type="ORF">METZ01_LOCUS89888</name>
</gene>
<dbReference type="AlphaFoldDB" id="A0A381VA69"/>
<dbReference type="Gene3D" id="3.40.50.1820">
    <property type="entry name" value="alpha/beta hydrolase"/>
    <property type="match status" value="1"/>
</dbReference>
<protein>
    <recommendedName>
        <fullName evidence="1">DUF676 domain-containing protein</fullName>
    </recommendedName>
</protein>
<dbReference type="Pfam" id="PF05057">
    <property type="entry name" value="DUF676"/>
    <property type="match status" value="1"/>
</dbReference>
<evidence type="ECO:0000313" key="2">
    <source>
        <dbReference type="EMBL" id="SVA37034.1"/>
    </source>
</evidence>
<name>A0A381VA69_9ZZZZ</name>
<reference evidence="2" key="1">
    <citation type="submission" date="2018-05" db="EMBL/GenBank/DDBJ databases">
        <authorList>
            <person name="Lanie J.A."/>
            <person name="Ng W.-L."/>
            <person name="Kazmierczak K.M."/>
            <person name="Andrzejewski T.M."/>
            <person name="Davidsen T.M."/>
            <person name="Wayne K.J."/>
            <person name="Tettelin H."/>
            <person name="Glass J.I."/>
            <person name="Rusch D."/>
            <person name="Podicherti R."/>
            <person name="Tsui H.-C.T."/>
            <person name="Winkler M.E."/>
        </authorList>
    </citation>
    <scope>NUCLEOTIDE SEQUENCE</scope>
</reference>
<dbReference type="PROSITE" id="PS51257">
    <property type="entry name" value="PROKAR_LIPOPROTEIN"/>
    <property type="match status" value="1"/>
</dbReference>
<dbReference type="InterPro" id="IPR029058">
    <property type="entry name" value="AB_hydrolase_fold"/>
</dbReference>
<dbReference type="SUPFAM" id="SSF53474">
    <property type="entry name" value="alpha/beta-Hydrolases"/>
    <property type="match status" value="1"/>
</dbReference>
<sequence length="240" mass="27129">MKRSSVIFLLIFFIFGCDNPSVTSIQLSDFDKDISVEKLGKQLMAFSHGLNALESNMSNANEVLIGVHGRNSEGYEWVYPLKVLNTNNKEIYFYRWPDDGCYQTPAENLILEIEGLLDTYPNIQKVTLMGHSYGGIVVSYIVENWSSETAFEAHIIASPLAGTAAFIKSCNFEPLKKIKNNIVLFEWRTQQELDNAFKGLENNPQDINILGSHVTTLPDTYKGNRLGHNWSISWVADQIK</sequence>
<feature type="domain" description="DUF676" evidence="1">
    <location>
        <begin position="105"/>
        <end position="175"/>
    </location>
</feature>
<evidence type="ECO:0000259" key="1">
    <source>
        <dbReference type="Pfam" id="PF05057"/>
    </source>
</evidence>